<evidence type="ECO:0000313" key="4">
    <source>
        <dbReference type="Proteomes" id="UP000054537"/>
    </source>
</evidence>
<gene>
    <name evidence="3" type="ORF">MB27_21785</name>
</gene>
<reference evidence="3 4" key="1">
    <citation type="submission" date="2014-10" db="EMBL/GenBank/DDBJ databases">
        <title>Draft genome sequence of Actinoplanes utahensis NRRL 12052.</title>
        <authorList>
            <person name="Velasco-Bucheli B."/>
            <person name="del Cerro C."/>
            <person name="Hormigo D."/>
            <person name="Garcia J.L."/>
            <person name="Acebal C."/>
            <person name="Arroyo M."/>
            <person name="de la Mata I."/>
        </authorList>
    </citation>
    <scope>NUCLEOTIDE SEQUENCE [LARGE SCALE GENOMIC DNA]</scope>
    <source>
        <strain evidence="3 4">NRRL 12052</strain>
    </source>
</reference>
<dbReference type="RefSeq" id="WP_043527078.1">
    <property type="nucleotide sequence ID" value="NZ_BAABKU010000012.1"/>
</dbReference>
<evidence type="ECO:0000259" key="2">
    <source>
        <dbReference type="Pfam" id="PF12697"/>
    </source>
</evidence>
<evidence type="ECO:0000313" key="3">
    <source>
        <dbReference type="EMBL" id="KHD75642.1"/>
    </source>
</evidence>
<dbReference type="STRING" id="1869.MB27_21785"/>
<keyword evidence="1" id="KW-0732">Signal</keyword>
<dbReference type="GO" id="GO:0016787">
    <property type="term" value="F:hydrolase activity"/>
    <property type="evidence" value="ECO:0007669"/>
    <property type="project" value="UniProtKB-KW"/>
</dbReference>
<feature type="signal peptide" evidence="1">
    <location>
        <begin position="1"/>
        <end position="28"/>
    </location>
</feature>
<accession>A0A0A6X699</accession>
<comment type="caution">
    <text evidence="3">The sequence shown here is derived from an EMBL/GenBank/DDBJ whole genome shotgun (WGS) entry which is preliminary data.</text>
</comment>
<dbReference type="eggNOG" id="COG1075">
    <property type="taxonomic scope" value="Bacteria"/>
</dbReference>
<dbReference type="InterPro" id="IPR052897">
    <property type="entry name" value="Sec-Metab_Biosynth_Hydrolase"/>
</dbReference>
<feature type="chain" id="PRO_5002023781" evidence="1">
    <location>
        <begin position="29"/>
        <end position="269"/>
    </location>
</feature>
<feature type="domain" description="AB hydrolase-1" evidence="2">
    <location>
        <begin position="41"/>
        <end position="260"/>
    </location>
</feature>
<dbReference type="Gene3D" id="3.40.50.1820">
    <property type="entry name" value="alpha/beta hydrolase"/>
    <property type="match status" value="1"/>
</dbReference>
<dbReference type="EMBL" id="JRTT01000025">
    <property type="protein sequence ID" value="KHD75642.1"/>
    <property type="molecule type" value="Genomic_DNA"/>
</dbReference>
<keyword evidence="3" id="KW-0378">Hydrolase</keyword>
<name>A0A0A6X699_ACTUT</name>
<dbReference type="Proteomes" id="UP000054537">
    <property type="component" value="Unassembled WGS sequence"/>
</dbReference>
<protein>
    <submittedName>
        <fullName evidence="3">Alpha/beta hydrolase</fullName>
    </submittedName>
</protein>
<dbReference type="InterPro" id="IPR029058">
    <property type="entry name" value="AB_hydrolase_fold"/>
</dbReference>
<dbReference type="Pfam" id="PF12697">
    <property type="entry name" value="Abhydrolase_6"/>
    <property type="match status" value="1"/>
</dbReference>
<dbReference type="InterPro" id="IPR000073">
    <property type="entry name" value="AB_hydrolase_1"/>
</dbReference>
<organism evidence="3 4">
    <name type="scientific">Actinoplanes utahensis</name>
    <dbReference type="NCBI Taxonomy" id="1869"/>
    <lineage>
        <taxon>Bacteria</taxon>
        <taxon>Bacillati</taxon>
        <taxon>Actinomycetota</taxon>
        <taxon>Actinomycetes</taxon>
        <taxon>Micromonosporales</taxon>
        <taxon>Micromonosporaceae</taxon>
        <taxon>Actinoplanes</taxon>
    </lineage>
</organism>
<keyword evidence="4" id="KW-1185">Reference proteome</keyword>
<evidence type="ECO:0000256" key="1">
    <source>
        <dbReference type="SAM" id="SignalP"/>
    </source>
</evidence>
<dbReference type="OrthoDB" id="9135783at2"/>
<dbReference type="PANTHER" id="PTHR37017">
    <property type="entry name" value="AB HYDROLASE-1 DOMAIN-CONTAINING PROTEIN-RELATED"/>
    <property type="match status" value="1"/>
</dbReference>
<dbReference type="AlphaFoldDB" id="A0A0A6X699"/>
<proteinExistence type="predicted"/>
<dbReference type="SUPFAM" id="SSF53474">
    <property type="entry name" value="alpha/beta-Hydrolases"/>
    <property type="match status" value="1"/>
</dbReference>
<dbReference type="PANTHER" id="PTHR37017:SF11">
    <property type="entry name" value="ESTERASE_LIPASE_THIOESTERASE DOMAIN-CONTAINING PROTEIN"/>
    <property type="match status" value="1"/>
</dbReference>
<sequence length="269" mass="27808">MRVRISRVVALAAAIVLTGTASVSGAAAAVAGTHVTTRPTIVLVHGAFADSASWSGVIERLQQRGYPVVAAANPLRGLSTDAAYVRTVIDSVPGPIVLAGHSYGGAVMTNAAAGDPDVKALVYIAAFAPDKGESALELSGKFPGSTLGDTLAPVPLGDGTTDLAIRQDLFRQQFAADVSRQQATLMAVTQRPIRDAALSEGSGEPAWKTIPSWFLLAGADRNIPVAAQRWMADRAGSRATVEIRKASHAVGVSNPRPVADLIVRAATAR</sequence>